<dbReference type="Proteomes" id="UP001501727">
    <property type="component" value="Unassembled WGS sequence"/>
</dbReference>
<evidence type="ECO:0008006" key="4">
    <source>
        <dbReference type="Google" id="ProtNLM"/>
    </source>
</evidence>
<evidence type="ECO:0000256" key="1">
    <source>
        <dbReference type="SAM" id="Phobius"/>
    </source>
</evidence>
<evidence type="ECO:0000313" key="3">
    <source>
        <dbReference type="Proteomes" id="UP001501727"/>
    </source>
</evidence>
<protein>
    <recommendedName>
        <fullName evidence="4">DUF2878 domain-containing protein</fullName>
    </recommendedName>
</protein>
<feature type="transmembrane region" description="Helical" evidence="1">
    <location>
        <begin position="21"/>
        <end position="45"/>
    </location>
</feature>
<feature type="transmembrane region" description="Helical" evidence="1">
    <location>
        <begin position="140"/>
        <end position="160"/>
    </location>
</feature>
<feature type="transmembrane region" description="Helical" evidence="1">
    <location>
        <begin position="65"/>
        <end position="95"/>
    </location>
</feature>
<sequence length="169" mass="17745">MPITLSPTALHPAARARQRSLPWLLLGGYTVATLDVLCAIAYWAPQGVGAGRILQTFAAWFLGPAAYSGGAATATLGALVYGHLMWGVVALYHAIARRHPVLLRRPILCGAAYGAVAYFAIFAGLASLLAGKPASLGEPAWILTCIVVYMTLVGIPCALFSRAAGARRR</sequence>
<name>A0ABP7M7T9_9GAMM</name>
<gene>
    <name evidence="2" type="ORF">GCM10022229_08020</name>
</gene>
<dbReference type="EMBL" id="BAAAZU010000003">
    <property type="protein sequence ID" value="GAA3917093.1"/>
    <property type="molecule type" value="Genomic_DNA"/>
</dbReference>
<proteinExistence type="predicted"/>
<comment type="caution">
    <text evidence="2">The sequence shown here is derived from an EMBL/GenBank/DDBJ whole genome shotgun (WGS) entry which is preliminary data.</text>
</comment>
<keyword evidence="3" id="KW-1185">Reference proteome</keyword>
<keyword evidence="1" id="KW-0812">Transmembrane</keyword>
<reference evidence="3" key="1">
    <citation type="journal article" date="2019" name="Int. J. Syst. Evol. Microbiol.">
        <title>The Global Catalogue of Microorganisms (GCM) 10K type strain sequencing project: providing services to taxonomists for standard genome sequencing and annotation.</title>
        <authorList>
            <consortium name="The Broad Institute Genomics Platform"/>
            <consortium name="The Broad Institute Genome Sequencing Center for Infectious Disease"/>
            <person name="Wu L."/>
            <person name="Ma J."/>
        </authorList>
    </citation>
    <scope>NUCLEOTIDE SEQUENCE [LARGE SCALE GENOMIC DNA]</scope>
    <source>
        <strain evidence="3">JCM 16916</strain>
    </source>
</reference>
<feature type="transmembrane region" description="Helical" evidence="1">
    <location>
        <begin position="107"/>
        <end position="128"/>
    </location>
</feature>
<accession>A0ABP7M7T9</accession>
<keyword evidence="1" id="KW-0472">Membrane</keyword>
<organism evidence="2 3">
    <name type="scientific">Luteimonas lutimaris</name>
    <dbReference type="NCBI Taxonomy" id="698645"/>
    <lineage>
        <taxon>Bacteria</taxon>
        <taxon>Pseudomonadati</taxon>
        <taxon>Pseudomonadota</taxon>
        <taxon>Gammaproteobacteria</taxon>
        <taxon>Lysobacterales</taxon>
        <taxon>Lysobacteraceae</taxon>
        <taxon>Luteimonas</taxon>
    </lineage>
</organism>
<evidence type="ECO:0000313" key="2">
    <source>
        <dbReference type="EMBL" id="GAA3917093.1"/>
    </source>
</evidence>
<dbReference type="RefSeq" id="WP_344758635.1">
    <property type="nucleotide sequence ID" value="NZ_BAAAZU010000003.1"/>
</dbReference>
<keyword evidence="1" id="KW-1133">Transmembrane helix</keyword>